<evidence type="ECO:0000256" key="1">
    <source>
        <dbReference type="ARBA" id="ARBA00022630"/>
    </source>
</evidence>
<evidence type="ECO:0000256" key="6">
    <source>
        <dbReference type="PIRSR" id="PIRSR000337-1"/>
    </source>
</evidence>
<dbReference type="GO" id="GO:0016705">
    <property type="term" value="F:oxidoreductase activity, acting on paired donors, with incorporation or reduction of molecular oxygen"/>
    <property type="evidence" value="ECO:0007669"/>
    <property type="project" value="InterPro"/>
</dbReference>
<feature type="binding site" evidence="6">
    <location>
        <position position="55"/>
    </location>
    <ligand>
        <name>FMN</name>
        <dbReference type="ChEBI" id="CHEBI:58210"/>
    </ligand>
</feature>
<name>A0A4R5EPR2_9RHOB</name>
<proteinExistence type="inferred from homology"/>
<dbReference type="InterPro" id="IPR051260">
    <property type="entry name" value="Diverse_substr_monoxygenases"/>
</dbReference>
<feature type="binding site" evidence="6">
    <location>
        <position position="153"/>
    </location>
    <ligand>
        <name>FMN</name>
        <dbReference type="ChEBI" id="CHEBI:58210"/>
    </ligand>
</feature>
<dbReference type="Proteomes" id="UP000294662">
    <property type="component" value="Unassembled WGS sequence"/>
</dbReference>
<evidence type="ECO:0000313" key="8">
    <source>
        <dbReference type="EMBL" id="TDE36721.1"/>
    </source>
</evidence>
<evidence type="ECO:0000256" key="4">
    <source>
        <dbReference type="ARBA" id="ARBA00023033"/>
    </source>
</evidence>
<keyword evidence="1 6" id="KW-0285">Flavoprotein</keyword>
<feature type="domain" description="Luciferase-like" evidence="7">
    <location>
        <begin position="17"/>
        <end position="378"/>
    </location>
</feature>
<keyword evidence="4" id="KW-0503">Monooxygenase</keyword>
<dbReference type="PIRSF" id="PIRSF000337">
    <property type="entry name" value="NTA_MOA"/>
    <property type="match status" value="1"/>
</dbReference>
<keyword evidence="2 6" id="KW-0288">FMN</keyword>
<reference evidence="8 9" key="1">
    <citation type="submission" date="2019-03" db="EMBL/GenBank/DDBJ databases">
        <authorList>
            <person name="Zhang S."/>
        </authorList>
    </citation>
    <scope>NUCLEOTIDE SEQUENCE [LARGE SCALE GENOMIC DNA]</scope>
    <source>
        <strain evidence="8 9">S4J41</strain>
    </source>
</reference>
<dbReference type="NCBIfam" id="TIGR03860">
    <property type="entry name" value="FMN_nitrolo"/>
    <property type="match status" value="1"/>
</dbReference>
<accession>A0A4R5EPR2</accession>
<comment type="caution">
    <text evidence="8">The sequence shown here is derived from an EMBL/GenBank/DDBJ whole genome shotgun (WGS) entry which is preliminary data.</text>
</comment>
<dbReference type="Pfam" id="PF00296">
    <property type="entry name" value="Bac_luciferase"/>
    <property type="match status" value="1"/>
</dbReference>
<sequence length="436" mass="48234">MKQLRLGLSMFRMGYHVAAWRHPGNQPDGSMDLAYFRGITQAAEAAKFDLVFMADELAIRGADNPAGSRCRSSHVAELEPITLLSALAPLTERIGLVSTGSTTYSEPFNLARQVLSLDHMSGGRAGWNVVTSWGKEDALNFGHMDTPDYDTRYDRASEFVDVVRGLWNSFDADAFIRDQKSGIFYDPDKMHELNHQGQFFSVRGPLHMARSPQGEPVIFFAGDSEAGRAVAARAADVVFTAKQDLADAQAFYASIKDRLPGLGRDDEDLLIMPGLMPIVGRTKAEAQAKYDALQALIDPRVGLASLYDRLGDLSDYDLDGPVPEPKDPAFRSRAEGMYKLAQREGYTIRQLYTTLAAGRGHRMVIGTGEEIADEMQLWLETRAADGFNIIPTHLPDALNDFTELVLPDLQNRGLFRTEYEGATLRENLGLPVKSLR</sequence>
<dbReference type="EMBL" id="SMFP01000009">
    <property type="protein sequence ID" value="TDE36721.1"/>
    <property type="molecule type" value="Genomic_DNA"/>
</dbReference>
<keyword evidence="9" id="KW-1185">Reference proteome</keyword>
<dbReference type="InterPro" id="IPR016215">
    <property type="entry name" value="NTA_MOA"/>
</dbReference>
<dbReference type="AlphaFoldDB" id="A0A4R5EPR2"/>
<gene>
    <name evidence="8" type="ORF">E1B25_14500</name>
</gene>
<comment type="similarity">
    <text evidence="5">Belongs to the NtaA/SnaA/DszA monooxygenase family.</text>
</comment>
<dbReference type="RefSeq" id="WP_132830234.1">
    <property type="nucleotide sequence ID" value="NZ_SMFP01000009.1"/>
</dbReference>
<feature type="binding site" evidence="6">
    <location>
        <position position="99"/>
    </location>
    <ligand>
        <name>FMN</name>
        <dbReference type="ChEBI" id="CHEBI:58210"/>
    </ligand>
</feature>
<evidence type="ECO:0000256" key="2">
    <source>
        <dbReference type="ARBA" id="ARBA00022643"/>
    </source>
</evidence>
<dbReference type="PANTHER" id="PTHR30011:SF16">
    <property type="entry name" value="C2H2 FINGER DOMAIN TRANSCRIPTION FACTOR (EUROFUNG)-RELATED"/>
    <property type="match status" value="1"/>
</dbReference>
<feature type="binding site" evidence="6">
    <location>
        <position position="224"/>
    </location>
    <ligand>
        <name>FMN</name>
        <dbReference type="ChEBI" id="CHEBI:58210"/>
    </ligand>
</feature>
<dbReference type="InterPro" id="IPR011251">
    <property type="entry name" value="Luciferase-like_dom"/>
</dbReference>
<dbReference type="OrthoDB" id="9779442at2"/>
<dbReference type="CDD" id="cd01095">
    <property type="entry name" value="Nitrilotriacetate_monoxgenase"/>
    <property type="match status" value="1"/>
</dbReference>
<dbReference type="SUPFAM" id="SSF51679">
    <property type="entry name" value="Bacterial luciferase-like"/>
    <property type="match status" value="1"/>
</dbReference>
<organism evidence="8 9">
    <name type="scientific">Antarcticimicrobium sediminis</name>
    <dbReference type="NCBI Taxonomy" id="2546227"/>
    <lineage>
        <taxon>Bacteria</taxon>
        <taxon>Pseudomonadati</taxon>
        <taxon>Pseudomonadota</taxon>
        <taxon>Alphaproteobacteria</taxon>
        <taxon>Rhodobacterales</taxon>
        <taxon>Paracoccaceae</taxon>
        <taxon>Antarcticimicrobium</taxon>
    </lineage>
</organism>
<dbReference type="InterPro" id="IPR036661">
    <property type="entry name" value="Luciferase-like_sf"/>
</dbReference>
<evidence type="ECO:0000313" key="9">
    <source>
        <dbReference type="Proteomes" id="UP000294662"/>
    </source>
</evidence>
<evidence type="ECO:0000259" key="7">
    <source>
        <dbReference type="Pfam" id="PF00296"/>
    </source>
</evidence>
<protein>
    <submittedName>
        <fullName evidence="8">LLM class flavin-dependent oxidoreductase</fullName>
    </submittedName>
</protein>
<evidence type="ECO:0000256" key="5">
    <source>
        <dbReference type="ARBA" id="ARBA00033748"/>
    </source>
</evidence>
<keyword evidence="3" id="KW-0560">Oxidoreductase</keyword>
<dbReference type="Gene3D" id="3.20.20.30">
    <property type="entry name" value="Luciferase-like domain"/>
    <property type="match status" value="1"/>
</dbReference>
<dbReference type="PANTHER" id="PTHR30011">
    <property type="entry name" value="ALKANESULFONATE MONOOXYGENASE-RELATED"/>
    <property type="match status" value="1"/>
</dbReference>
<dbReference type="GO" id="GO:0004497">
    <property type="term" value="F:monooxygenase activity"/>
    <property type="evidence" value="ECO:0007669"/>
    <property type="project" value="UniProtKB-KW"/>
</dbReference>
<evidence type="ECO:0000256" key="3">
    <source>
        <dbReference type="ARBA" id="ARBA00023002"/>
    </source>
</evidence>